<dbReference type="Proteomes" id="UP000192997">
    <property type="component" value="Unassembled WGS sequence"/>
</dbReference>
<dbReference type="PROSITE" id="PS50011">
    <property type="entry name" value="PROTEIN_KINASE_DOM"/>
    <property type="match status" value="1"/>
</dbReference>
<dbReference type="PROSITE" id="PS50109">
    <property type="entry name" value="HIS_KIN"/>
    <property type="match status" value="1"/>
</dbReference>
<dbReference type="InterPro" id="IPR041664">
    <property type="entry name" value="AAA_16"/>
</dbReference>
<gene>
    <name evidence="8" type="ORF">B7O87_12115</name>
</gene>
<dbReference type="Gene3D" id="3.30.565.10">
    <property type="entry name" value="Histidine kinase-like ATPase, C-terminal domain"/>
    <property type="match status" value="1"/>
</dbReference>
<dbReference type="GO" id="GO:0005524">
    <property type="term" value="F:ATP binding"/>
    <property type="evidence" value="ECO:0007669"/>
    <property type="project" value="InterPro"/>
</dbReference>
<dbReference type="SUPFAM" id="SSF52540">
    <property type="entry name" value="P-loop containing nucleoside triphosphate hydrolases"/>
    <property type="match status" value="1"/>
</dbReference>
<comment type="catalytic activity">
    <reaction evidence="1">
        <text>ATP + protein L-histidine = ADP + protein N-phospho-L-histidine.</text>
        <dbReference type="EC" id="2.7.13.3"/>
    </reaction>
</comment>
<accession>A0A1X4G4M9</accession>
<reference evidence="9" key="1">
    <citation type="submission" date="2017-04" db="EMBL/GenBank/DDBJ databases">
        <authorList>
            <person name="Abreu V.A."/>
            <person name="Popin R.V."/>
            <person name="Rigonato J."/>
            <person name="Andreote A.P."/>
            <person name="Schaker P.C."/>
            <person name="Hoff-Risseti C."/>
            <person name="Alvarenga D.O."/>
            <person name="Varani A.M."/>
            <person name="Fiore M.F."/>
        </authorList>
    </citation>
    <scope>NUCLEOTIDE SEQUENCE [LARGE SCALE GENOMIC DNA]</scope>
    <source>
        <strain evidence="9">CENA303</strain>
    </source>
</reference>
<dbReference type="PROSITE" id="PS00108">
    <property type="entry name" value="PROTEIN_KINASE_ST"/>
    <property type="match status" value="1"/>
</dbReference>
<dbReference type="EMBL" id="NBYN01000055">
    <property type="protein sequence ID" value="OSO89419.1"/>
    <property type="molecule type" value="Genomic_DNA"/>
</dbReference>
<dbReference type="SUPFAM" id="SSF56112">
    <property type="entry name" value="Protein kinase-like (PK-like)"/>
    <property type="match status" value="1"/>
</dbReference>
<dbReference type="InterPro" id="IPR000719">
    <property type="entry name" value="Prot_kinase_dom"/>
</dbReference>
<dbReference type="SUPFAM" id="SSF55874">
    <property type="entry name" value="ATPase domain of HSP90 chaperone/DNA topoisomerase II/histidine kinase"/>
    <property type="match status" value="1"/>
</dbReference>
<dbReference type="InterPro" id="IPR027417">
    <property type="entry name" value="P-loop_NTPase"/>
</dbReference>
<dbReference type="SUPFAM" id="SSF55781">
    <property type="entry name" value="GAF domain-like"/>
    <property type="match status" value="1"/>
</dbReference>
<dbReference type="GO" id="GO:0000155">
    <property type="term" value="F:phosphorelay sensor kinase activity"/>
    <property type="evidence" value="ECO:0007669"/>
    <property type="project" value="InterPro"/>
</dbReference>
<dbReference type="Gene3D" id="3.30.200.20">
    <property type="entry name" value="Phosphorylase Kinase, domain 1"/>
    <property type="match status" value="1"/>
</dbReference>
<dbReference type="Pfam" id="PF00069">
    <property type="entry name" value="Pkinase"/>
    <property type="match status" value="1"/>
</dbReference>
<evidence type="ECO:0000259" key="7">
    <source>
        <dbReference type="PROSITE" id="PS50109"/>
    </source>
</evidence>
<evidence type="ECO:0000256" key="5">
    <source>
        <dbReference type="ARBA" id="ARBA00023012"/>
    </source>
</evidence>
<dbReference type="GO" id="GO:0004674">
    <property type="term" value="F:protein serine/threonine kinase activity"/>
    <property type="evidence" value="ECO:0007669"/>
    <property type="project" value="UniProtKB-KW"/>
</dbReference>
<dbReference type="SMART" id="SM00220">
    <property type="entry name" value="S_TKc"/>
    <property type="match status" value="1"/>
</dbReference>
<dbReference type="InterPro" id="IPR003661">
    <property type="entry name" value="HisK_dim/P_dom"/>
</dbReference>
<feature type="domain" description="Histidine kinase" evidence="7">
    <location>
        <begin position="1543"/>
        <end position="1801"/>
    </location>
</feature>
<dbReference type="InterPro" id="IPR029016">
    <property type="entry name" value="GAF-like_dom_sf"/>
</dbReference>
<dbReference type="SMART" id="SM00065">
    <property type="entry name" value="GAF"/>
    <property type="match status" value="1"/>
</dbReference>
<sequence>MEKSHIQLPGYKILEVIHVSSRTSVYRGEQETTKRSVIIKTANAQYPPLNELIALKNQFAITQKIDHPHIIKSYALEPYGNSYALIGEDIGGISVYDYAQSQPLGINMFLKIAIAVVKALEYLYNYKVIHKDIKPKNIIINPETHQIKLTDFSISCLLPQEIAEIKKFNPLEGTLSYMSPEQTGRMNCGIDYRSDFYSLGVTFYELLTGRLPFISKNPLKLVHSHLAKMPPLPQEINPEIPDLLAEITIKLMSKSPENRYQTARGIRYDLERFQEALLNHGQIKSWQLGSRDIADRFIICDKVYGRDKEIAILLDAFARVSQGSKELMLVLGSSGIGKTAIVYEINQPILEQQGYFTAGKYEQLQNNKNNIPVSALLKALGNLLQQVLTQSPEELVAWKNKILLTLGEQAQVIIDVIPELEKIIGSQPAAPKLTGNAAQNRFNVLFAKFIQIFANEEHPLVIFLDDLQWADSTSLKLIQFLIKEPDTKYLLLIGAYRDHEVYSRHPLTVTLESLRKIEPKIAINEIDLQPLDKNQLNLLISGNLACEETLSLSLTEFVFNQARGNPFFSNQLIKSMHEDGLLRFDFQLGCWQCDIYKAQALYGNDILQLLATQIHKLPIATQEVLKIAACIGNEFDLLTLAIVCEKSQLEIVSNLQNALTAELIIPQDEKHNLLYPETHQNDQSKKYKFFHDRIQQAAYLLIPDNEKESTHWHLGQLIYEYSKNRDKKELEEKIFIIANQLNVAQTIIDTAREVERYQLAELNLIAGHKAKLSTAYEAAINYLRFALELLPANSWQTHYHLTLNLYLEAVEVEFLNINFDQAEIYIKLVQQKAVTLLDQVPVYEIQIQIYMAKVQIKLAIETGIHIINMLGIQLVEESPKILNDQNQNYVDELINLPVMTAPDKIAAMGILGNITTATYCFDLELFDRIVFTMIYLSLQYGNCSTSASGYAHYGLLLCKLAGNIDNGYRYGQLALNLANRFNAQEVKCVVLLTCNSNINFWKNHLQQTIGSLSECMNYGMETGDLEHVGYASAIYNQNKFLIGENLTCLLQELETHINLMYRFKQQGAVLVHLIWKQLVLELLNYDPSSGSFHNSFDNIELLSILIQSKASTLIFTFYLAKTIFFYLFHNYQKSLEAVLQMTQHLNYVSTQIGCSQYNFYYSLVLLGEYSQKSNANQENLEKYEKYLQTVKFNQESMAIWASKCPENYQHKYDLIAAEMARVLGNHWQAGELYDQAIMGARKNRYIQEEALANELAARFYLNCGRNKIAQTYLIDAYYCYLNWGARSKVIDLEISYPELLAPVIKPRTIIAEETSFMTKIMDSNKNVSAILDLETVTKASLAISSEIKIDKLLGTLLNVIIENTGAKKAALVLKKESSLFTVVQENQNTGWELIPIKDSQDIPINIINYVNNTQNEILIDSNSIDKKFAVDPYIIKYQPKSMLCNPILKHGQIIGIIYLENRLTTGAFTPERLKVLKLLSSQAAISLENAELYENLEEKVAIRTKELNDNNLYLEKTLQELKSTQMQLIHTEKMSSLGQMVASIAHEINNPVNFIYANVDHAIDYIQYLLDLLNIYQQEYPTPHQIIVEKSKSINLDFLVSDLPKVLNSMSVGAERIRDLVVSLRNFSRVDESEIKPLDVHQSIDSTLILLQPQFKEKLGSAKNIIFKNYSNLPLITCYASQLNQVFMNMISNAIDAIYEHRKNLSGAAKETFTGQIIISTLVINRDWVGVCIKDNGKGMTNEVKNRIFEPFFTTKPVGEGTGLGLSISYQIIVNQHRGKIDCLSQPGMGTEFVIQIPTNCSQYD</sequence>
<evidence type="ECO:0000256" key="4">
    <source>
        <dbReference type="ARBA" id="ARBA00022777"/>
    </source>
</evidence>
<dbReference type="Pfam" id="PF13191">
    <property type="entry name" value="AAA_16"/>
    <property type="match status" value="1"/>
</dbReference>
<dbReference type="RefSeq" id="WP_085728756.1">
    <property type="nucleotide sequence ID" value="NZ_NBYN01000055.1"/>
</dbReference>
<keyword evidence="4 8" id="KW-0418">Kinase</keyword>
<feature type="domain" description="Protein kinase" evidence="6">
    <location>
        <begin position="11"/>
        <end position="273"/>
    </location>
</feature>
<protein>
    <recommendedName>
        <fullName evidence="2">histidine kinase</fullName>
        <ecNumber evidence="2">2.7.13.3</ecNumber>
    </recommendedName>
</protein>
<evidence type="ECO:0000313" key="8">
    <source>
        <dbReference type="EMBL" id="OSO89419.1"/>
    </source>
</evidence>
<dbReference type="InterPro" id="IPR003018">
    <property type="entry name" value="GAF"/>
</dbReference>
<dbReference type="InterPro" id="IPR008271">
    <property type="entry name" value="Ser/Thr_kinase_AS"/>
</dbReference>
<comment type="caution">
    <text evidence="8">The sequence shown here is derived from an EMBL/GenBank/DDBJ whole genome shotgun (WGS) entry which is preliminary data.</text>
</comment>
<dbReference type="Gene3D" id="1.10.510.10">
    <property type="entry name" value="Transferase(Phosphotransferase) domain 1"/>
    <property type="match status" value="1"/>
</dbReference>
<keyword evidence="3" id="KW-0597">Phosphoprotein</keyword>
<proteinExistence type="predicted"/>
<keyword evidence="8" id="KW-0723">Serine/threonine-protein kinase</keyword>
<dbReference type="SMART" id="SM00387">
    <property type="entry name" value="HATPase_c"/>
    <property type="match status" value="1"/>
</dbReference>
<dbReference type="PANTHER" id="PTHR43642:SF1">
    <property type="entry name" value="HYBRID SIGNAL TRANSDUCTION HISTIDINE KINASE G"/>
    <property type="match status" value="1"/>
</dbReference>
<dbReference type="Pfam" id="PF01590">
    <property type="entry name" value="GAF"/>
    <property type="match status" value="1"/>
</dbReference>
<evidence type="ECO:0000256" key="2">
    <source>
        <dbReference type="ARBA" id="ARBA00012438"/>
    </source>
</evidence>
<dbReference type="EC" id="2.7.13.3" evidence="2"/>
<dbReference type="SUPFAM" id="SSF47384">
    <property type="entry name" value="Homodimeric domain of signal transducing histidine kinase"/>
    <property type="match status" value="1"/>
</dbReference>
<evidence type="ECO:0000256" key="3">
    <source>
        <dbReference type="ARBA" id="ARBA00022553"/>
    </source>
</evidence>
<dbReference type="CDD" id="cd00082">
    <property type="entry name" value="HisKA"/>
    <property type="match status" value="1"/>
</dbReference>
<dbReference type="Pfam" id="PF02518">
    <property type="entry name" value="HATPase_c"/>
    <property type="match status" value="1"/>
</dbReference>
<dbReference type="PANTHER" id="PTHR43642">
    <property type="entry name" value="HYBRID SIGNAL TRANSDUCTION HISTIDINE KINASE G"/>
    <property type="match status" value="1"/>
</dbReference>
<evidence type="ECO:0000259" key="6">
    <source>
        <dbReference type="PROSITE" id="PS50011"/>
    </source>
</evidence>
<name>A0A1X4G4M9_9CYAN</name>
<dbReference type="InterPro" id="IPR005467">
    <property type="entry name" value="His_kinase_dom"/>
</dbReference>
<dbReference type="InterPro" id="IPR003594">
    <property type="entry name" value="HATPase_dom"/>
</dbReference>
<dbReference type="InterPro" id="IPR004358">
    <property type="entry name" value="Sig_transdc_His_kin-like_C"/>
</dbReference>
<dbReference type="InterPro" id="IPR036890">
    <property type="entry name" value="HATPase_C_sf"/>
</dbReference>
<dbReference type="PRINTS" id="PR00344">
    <property type="entry name" value="BCTRLSENSOR"/>
</dbReference>
<keyword evidence="4 8" id="KW-0808">Transferase</keyword>
<dbReference type="InterPro" id="IPR053159">
    <property type="entry name" value="Hybrid_Histidine_Kinase"/>
</dbReference>
<dbReference type="InterPro" id="IPR011009">
    <property type="entry name" value="Kinase-like_dom_sf"/>
</dbReference>
<keyword evidence="5" id="KW-0902">Two-component regulatory system</keyword>
<dbReference type="Gene3D" id="3.30.450.40">
    <property type="match status" value="1"/>
</dbReference>
<evidence type="ECO:0000256" key="1">
    <source>
        <dbReference type="ARBA" id="ARBA00000085"/>
    </source>
</evidence>
<organism evidence="8 9">
    <name type="scientific">Cylindrospermopsis raciborskii CENA303</name>
    <dbReference type="NCBI Taxonomy" id="1170769"/>
    <lineage>
        <taxon>Bacteria</taxon>
        <taxon>Bacillati</taxon>
        <taxon>Cyanobacteriota</taxon>
        <taxon>Cyanophyceae</taxon>
        <taxon>Nostocales</taxon>
        <taxon>Aphanizomenonaceae</taxon>
        <taxon>Cylindrospermopsis</taxon>
    </lineage>
</organism>
<dbReference type="CDD" id="cd14014">
    <property type="entry name" value="STKc_PknB_like"/>
    <property type="match status" value="1"/>
</dbReference>
<evidence type="ECO:0000313" key="9">
    <source>
        <dbReference type="Proteomes" id="UP000192997"/>
    </source>
</evidence>
<dbReference type="InterPro" id="IPR036097">
    <property type="entry name" value="HisK_dim/P_sf"/>
</dbReference>
<dbReference type="Gene3D" id="1.10.287.130">
    <property type="match status" value="1"/>
</dbReference>
<dbReference type="Gene3D" id="3.40.50.300">
    <property type="entry name" value="P-loop containing nucleotide triphosphate hydrolases"/>
    <property type="match status" value="1"/>
</dbReference>